<dbReference type="AlphaFoldDB" id="A0A163J730"/>
<dbReference type="OMA" id="ARGNVWA"/>
<dbReference type="EMBL" id="LT551814">
    <property type="protein sequence ID" value="SAL97544.1"/>
    <property type="molecule type" value="Genomic_DNA"/>
</dbReference>
<feature type="domain" description="G" evidence="1">
    <location>
        <begin position="314"/>
        <end position="399"/>
    </location>
</feature>
<dbReference type="SUPFAM" id="SSF52540">
    <property type="entry name" value="P-loop containing nucleoside triphosphate hydrolases"/>
    <property type="match status" value="1"/>
</dbReference>
<protein>
    <recommendedName>
        <fullName evidence="1">G domain-containing protein</fullName>
    </recommendedName>
</protein>
<dbReference type="InterPro" id="IPR006073">
    <property type="entry name" value="GTP-bd"/>
</dbReference>
<name>A0A163J730_ABSGL</name>
<evidence type="ECO:0000313" key="3">
    <source>
        <dbReference type="Proteomes" id="UP000078561"/>
    </source>
</evidence>
<dbReference type="PANTHER" id="PTHR46434">
    <property type="entry name" value="GENETIC INTERACTOR OF PROHIBITINS 3, MITOCHONDRIAL"/>
    <property type="match status" value="1"/>
</dbReference>
<accession>A0A163J730</accession>
<sequence length="565" mass="63587">MIRNITQKALRYTPLRRSIPHHFHLARHARPYNLVGSQSLLPVLARQQCSWQSTLTPTITSKNCPGCGAPFQEDQPDQPGYLVRPSLQAEVTDSTATATTVARKKSNKTIDHDTYKSLVKELDPSTLALLEGFENTDKLKHSITQESGSSKEDFPKNDNLIRYRTHTCQRCHQLVHNNRTEALDAGFLRSSQQYTSLSFLQTKQKPVLLYIMDITNMPWSLKALQHIMSVQPEARVMIVANKIDLLPPTAGKHEQRIRDYILMDLKQQLMSGRGDARILKSVQSITLVSAKKGWGMKGLIRRVQQTLLPTDDLYVVGSVNAGKSALINQLLGHSRSLNKQQYRTTSSVVPGTTMGMIRIPLHVIGINSNRSGEQTGKQQRLVTRDHFLIDTPGIIDNADNLYPMSLMTETQRQELNKKQPTMKPATFRLYQGQSLVLGRARIDVLTIAERPILMTLFTSLSPHITKTVKLERQESDICDSDHTMVPLNKKIDVYNHHNSHASVDLAFAGLGWIALTGGFGQATLQIWLPKTTSTAAFYLREPSFLPYEYNGQIRKFFGSGERAIK</sequence>
<dbReference type="InterPro" id="IPR027417">
    <property type="entry name" value="P-loop_NTPase"/>
</dbReference>
<dbReference type="FunCoup" id="A0A163J730">
    <property type="interactions" value="227"/>
</dbReference>
<dbReference type="GO" id="GO:0005739">
    <property type="term" value="C:mitochondrion"/>
    <property type="evidence" value="ECO:0007669"/>
    <property type="project" value="TreeGrafter"/>
</dbReference>
<dbReference type="InterPro" id="IPR050896">
    <property type="entry name" value="Mito_lipid_metab_GTPase"/>
</dbReference>
<gene>
    <name evidence="2" type="primary">ABSGL_03042.1 scaffold 4127</name>
</gene>
<evidence type="ECO:0000313" key="2">
    <source>
        <dbReference type="EMBL" id="SAL97544.1"/>
    </source>
</evidence>
<dbReference type="STRING" id="4829.A0A163J730"/>
<dbReference type="GO" id="GO:0005525">
    <property type="term" value="F:GTP binding"/>
    <property type="evidence" value="ECO:0007669"/>
    <property type="project" value="InterPro"/>
</dbReference>
<proteinExistence type="predicted"/>
<keyword evidence="3" id="KW-1185">Reference proteome</keyword>
<dbReference type="Proteomes" id="UP000078561">
    <property type="component" value="Unassembled WGS sequence"/>
</dbReference>
<dbReference type="InParanoid" id="A0A163J730"/>
<organism evidence="2">
    <name type="scientific">Absidia glauca</name>
    <name type="common">Pin mould</name>
    <dbReference type="NCBI Taxonomy" id="4829"/>
    <lineage>
        <taxon>Eukaryota</taxon>
        <taxon>Fungi</taxon>
        <taxon>Fungi incertae sedis</taxon>
        <taxon>Mucoromycota</taxon>
        <taxon>Mucoromycotina</taxon>
        <taxon>Mucoromycetes</taxon>
        <taxon>Mucorales</taxon>
        <taxon>Cunninghamellaceae</taxon>
        <taxon>Absidia</taxon>
    </lineage>
</organism>
<dbReference type="OrthoDB" id="1696305at2759"/>
<reference evidence="2" key="1">
    <citation type="submission" date="2016-04" db="EMBL/GenBank/DDBJ databases">
        <authorList>
            <person name="Evans L.H."/>
            <person name="Alamgir A."/>
            <person name="Owens N."/>
            <person name="Weber N.D."/>
            <person name="Virtaneva K."/>
            <person name="Barbian K."/>
            <person name="Babar A."/>
            <person name="Rosenke K."/>
        </authorList>
    </citation>
    <scope>NUCLEOTIDE SEQUENCE [LARGE SCALE GENOMIC DNA]</scope>
    <source>
        <strain evidence="2">CBS 101.48</strain>
    </source>
</reference>
<dbReference type="Gene3D" id="3.40.50.300">
    <property type="entry name" value="P-loop containing nucleotide triphosphate hydrolases"/>
    <property type="match status" value="1"/>
</dbReference>
<dbReference type="Pfam" id="PF01926">
    <property type="entry name" value="MMR_HSR1"/>
    <property type="match status" value="1"/>
</dbReference>
<dbReference type="PANTHER" id="PTHR46434:SF1">
    <property type="entry name" value="GENETIC INTERACTOR OF PROHIBITINS 3, MITOCHONDRIAL"/>
    <property type="match status" value="1"/>
</dbReference>
<evidence type="ECO:0000259" key="1">
    <source>
        <dbReference type="Pfam" id="PF01926"/>
    </source>
</evidence>